<dbReference type="PANTHER" id="PTHR12448:SF0">
    <property type="entry name" value="ATP SYNTHASE SUBUNIT EPSILON, MITOCHONDRIAL"/>
    <property type="match status" value="1"/>
</dbReference>
<dbReference type="InterPro" id="IPR036742">
    <property type="entry name" value="ATP_synth_F1_esu_sf_mt"/>
</dbReference>
<dbReference type="Gene3D" id="1.10.1620.20">
    <property type="entry name" value="ATP synthase, F1 complex, epsilon subunit superfamily, mitochondrial"/>
    <property type="match status" value="1"/>
</dbReference>
<protein>
    <recommendedName>
        <fullName evidence="4">Mitochondrial ATP synthase epsilon chain domain-containing protein</fullName>
    </recommendedName>
</protein>
<proteinExistence type="inferred from homology"/>
<dbReference type="InterPro" id="IPR006721">
    <property type="entry name" value="ATP_synth_F1_esu_mt"/>
</dbReference>
<dbReference type="GO" id="GO:0042776">
    <property type="term" value="P:proton motive force-driven mitochondrial ATP synthesis"/>
    <property type="evidence" value="ECO:0007669"/>
    <property type="project" value="TreeGrafter"/>
</dbReference>
<gene>
    <name evidence="2" type="ORF">NKR19_g8323</name>
</gene>
<dbReference type="GO" id="GO:0005743">
    <property type="term" value="C:mitochondrial inner membrane"/>
    <property type="evidence" value="ECO:0007669"/>
    <property type="project" value="InterPro"/>
</dbReference>
<evidence type="ECO:0008006" key="4">
    <source>
        <dbReference type="Google" id="ProtNLM"/>
    </source>
</evidence>
<dbReference type="GO" id="GO:0046933">
    <property type="term" value="F:proton-transporting ATP synthase activity, rotational mechanism"/>
    <property type="evidence" value="ECO:0007669"/>
    <property type="project" value="InterPro"/>
</dbReference>
<organism evidence="2 3">
    <name type="scientific">Coniochaeta hoffmannii</name>
    <dbReference type="NCBI Taxonomy" id="91930"/>
    <lineage>
        <taxon>Eukaryota</taxon>
        <taxon>Fungi</taxon>
        <taxon>Dikarya</taxon>
        <taxon>Ascomycota</taxon>
        <taxon>Pezizomycotina</taxon>
        <taxon>Sordariomycetes</taxon>
        <taxon>Sordariomycetidae</taxon>
        <taxon>Coniochaetales</taxon>
        <taxon>Coniochaetaceae</taxon>
        <taxon>Coniochaeta</taxon>
    </lineage>
</organism>
<comment type="similarity">
    <text evidence="1">Belongs to the eukaryotic ATPase epsilon family.</text>
</comment>
<dbReference type="Pfam" id="PF04627">
    <property type="entry name" value="ATP-synt_Eps"/>
    <property type="match status" value="1"/>
</dbReference>
<dbReference type="SUPFAM" id="SSF48690">
    <property type="entry name" value="Epsilon subunit of mitochondrial F1F0-ATP synthase"/>
    <property type="match status" value="1"/>
</dbReference>
<sequence length="77" mass="8483">MPFAWKAAGITYNRYLTVAARAVRRSLKDDKRLVAERRGETDLRFTKWTNGKQGEPRSVVEANQAAMVEAAGGGQSA</sequence>
<dbReference type="FunFam" id="1.10.1620.20:FF:000003">
    <property type="entry name" value="Mitochondrial ATP synthase epsilon chain domain-containing protein"/>
    <property type="match status" value="1"/>
</dbReference>
<keyword evidence="3" id="KW-1185">Reference proteome</keyword>
<comment type="caution">
    <text evidence="2">The sequence shown here is derived from an EMBL/GenBank/DDBJ whole genome shotgun (WGS) entry which is preliminary data.</text>
</comment>
<name>A0AA38VEV9_9PEZI</name>
<dbReference type="EMBL" id="JANBVN010000165">
    <property type="protein sequence ID" value="KAJ9137011.1"/>
    <property type="molecule type" value="Genomic_DNA"/>
</dbReference>
<dbReference type="GO" id="GO:0045259">
    <property type="term" value="C:proton-transporting ATP synthase complex"/>
    <property type="evidence" value="ECO:0007669"/>
    <property type="project" value="InterPro"/>
</dbReference>
<evidence type="ECO:0000313" key="2">
    <source>
        <dbReference type="EMBL" id="KAJ9137011.1"/>
    </source>
</evidence>
<dbReference type="PANTHER" id="PTHR12448">
    <property type="entry name" value="ATP SYNTHASE EPSILON CHAIN, MITOCHONDRIAL"/>
    <property type="match status" value="1"/>
</dbReference>
<evidence type="ECO:0000313" key="3">
    <source>
        <dbReference type="Proteomes" id="UP001174691"/>
    </source>
</evidence>
<reference evidence="2" key="1">
    <citation type="submission" date="2022-07" db="EMBL/GenBank/DDBJ databases">
        <title>Fungi with potential for degradation of polypropylene.</title>
        <authorList>
            <person name="Gostincar C."/>
        </authorList>
    </citation>
    <scope>NUCLEOTIDE SEQUENCE</scope>
    <source>
        <strain evidence="2">EXF-13287</strain>
    </source>
</reference>
<dbReference type="CDD" id="cd12153">
    <property type="entry name" value="F1-ATPase_epsilon"/>
    <property type="match status" value="1"/>
</dbReference>
<evidence type="ECO:0000256" key="1">
    <source>
        <dbReference type="ARBA" id="ARBA00009502"/>
    </source>
</evidence>
<dbReference type="AlphaFoldDB" id="A0AA38VEV9"/>
<dbReference type="Proteomes" id="UP001174691">
    <property type="component" value="Unassembled WGS sequence"/>
</dbReference>
<accession>A0AA38VEV9</accession>